<dbReference type="PANTHER" id="PTHR46236">
    <property type="entry name" value="TRAF-LIKE SUPERFAMILY PROTEIN"/>
    <property type="match status" value="1"/>
</dbReference>
<dbReference type="OrthoDB" id="2116871at2759"/>
<dbReference type="SUPFAM" id="SSF49599">
    <property type="entry name" value="TRAF domain-like"/>
    <property type="match status" value="1"/>
</dbReference>
<dbReference type="STRING" id="3916.A0A1S3UZ43"/>
<dbReference type="Gene3D" id="2.60.210.10">
    <property type="entry name" value="Apoptosis, Tumor Necrosis Factor Receptor Associated Protein 2, Chain A"/>
    <property type="match status" value="1"/>
</dbReference>
<proteinExistence type="predicted"/>
<dbReference type="InterPro" id="IPR050804">
    <property type="entry name" value="MCC"/>
</dbReference>
<dbReference type="CDD" id="cd00121">
    <property type="entry name" value="MATH"/>
    <property type="match status" value="1"/>
</dbReference>
<name>A0A1S3UZ43_VIGRR</name>
<dbReference type="RefSeq" id="XP_014511346.1">
    <property type="nucleotide sequence ID" value="XM_014655860.1"/>
</dbReference>
<dbReference type="SMART" id="SM00061">
    <property type="entry name" value="MATH"/>
    <property type="match status" value="1"/>
</dbReference>
<evidence type="ECO:0000259" key="3">
    <source>
        <dbReference type="PROSITE" id="PS50144"/>
    </source>
</evidence>
<evidence type="ECO:0000256" key="1">
    <source>
        <dbReference type="ARBA" id="ARBA00023054"/>
    </source>
</evidence>
<feature type="coiled-coil region" evidence="2">
    <location>
        <begin position="263"/>
        <end position="311"/>
    </location>
</feature>
<gene>
    <name evidence="5" type="primary">LOC106770040</name>
</gene>
<dbReference type="AlphaFoldDB" id="A0A1S3UZ43"/>
<dbReference type="PANTHER" id="PTHR46236:SF35">
    <property type="entry name" value="MATH DOMAIN-CONTAINING PROTEIN"/>
    <property type="match status" value="1"/>
</dbReference>
<accession>A0A1S3UZ43</accession>
<organism evidence="4 5">
    <name type="scientific">Vigna radiata var. radiata</name>
    <name type="common">Mung bean</name>
    <name type="synonym">Phaseolus aureus</name>
    <dbReference type="NCBI Taxonomy" id="3916"/>
    <lineage>
        <taxon>Eukaryota</taxon>
        <taxon>Viridiplantae</taxon>
        <taxon>Streptophyta</taxon>
        <taxon>Embryophyta</taxon>
        <taxon>Tracheophyta</taxon>
        <taxon>Spermatophyta</taxon>
        <taxon>Magnoliopsida</taxon>
        <taxon>eudicotyledons</taxon>
        <taxon>Gunneridae</taxon>
        <taxon>Pentapetalae</taxon>
        <taxon>rosids</taxon>
        <taxon>fabids</taxon>
        <taxon>Fabales</taxon>
        <taxon>Fabaceae</taxon>
        <taxon>Papilionoideae</taxon>
        <taxon>50 kb inversion clade</taxon>
        <taxon>NPAAA clade</taxon>
        <taxon>indigoferoid/millettioid clade</taxon>
        <taxon>Phaseoleae</taxon>
        <taxon>Vigna</taxon>
    </lineage>
</organism>
<keyword evidence="4" id="KW-1185">Reference proteome</keyword>
<evidence type="ECO:0000313" key="5">
    <source>
        <dbReference type="RefSeq" id="XP_014511346.1"/>
    </source>
</evidence>
<reference evidence="5" key="2">
    <citation type="submission" date="2025-08" db="UniProtKB">
        <authorList>
            <consortium name="RefSeq"/>
        </authorList>
    </citation>
    <scope>IDENTIFICATION</scope>
    <source>
        <tissue evidence="5">Leaf</tissue>
    </source>
</reference>
<dbReference type="InterPro" id="IPR008974">
    <property type="entry name" value="TRAF-like"/>
</dbReference>
<evidence type="ECO:0000313" key="4">
    <source>
        <dbReference type="Proteomes" id="UP000087766"/>
    </source>
</evidence>
<reference evidence="4" key="1">
    <citation type="journal article" date="2014" name="Nat. Commun.">
        <title>Genome sequence of mungbean and insights into evolution within Vigna species.</title>
        <authorList>
            <person name="Kang Y.J."/>
            <person name="Kim S.K."/>
            <person name="Kim M.Y."/>
            <person name="Lestari P."/>
            <person name="Kim K.H."/>
            <person name="Ha B.K."/>
            <person name="Jun T.H."/>
            <person name="Hwang W.J."/>
            <person name="Lee T."/>
            <person name="Lee J."/>
            <person name="Shim S."/>
            <person name="Yoon M.Y."/>
            <person name="Jang Y.E."/>
            <person name="Han K.S."/>
            <person name="Taeprayoon P."/>
            <person name="Yoon N."/>
            <person name="Somta P."/>
            <person name="Tanya P."/>
            <person name="Kim K.S."/>
            <person name="Gwag J.G."/>
            <person name="Moon J.K."/>
            <person name="Lee Y.H."/>
            <person name="Park B.S."/>
            <person name="Bombarely A."/>
            <person name="Doyle J.J."/>
            <person name="Jackson S.A."/>
            <person name="Schafleitner R."/>
            <person name="Srinives P."/>
            <person name="Varshney R.K."/>
            <person name="Lee S.H."/>
        </authorList>
    </citation>
    <scope>NUCLEOTIDE SEQUENCE [LARGE SCALE GENOMIC DNA]</scope>
    <source>
        <strain evidence="4">cv. VC1973A</strain>
    </source>
</reference>
<keyword evidence="1 2" id="KW-0175">Coiled coil</keyword>
<sequence>MENQNTKDKMFKKFTWTLTNFSTLDSKKLYSDTFSIDGHTWRIIIFPKGNRGNSMSIYLDAGVATMPHGWEKLANFKLILINQLNHERNIIRETSHTFNSEQGVWGYTSYISLGALWNSSLGFIVNDTCIIEAHIFVNMLDHENKLVESIENLFPMEMISTSSFDEVVDFIPLLEDVCSRYPSLIDKKKKKSQRFIKWSFTALGRVLHFLNTKKVRDMDDDACNHLQTLWEELETCGFELSWLKPHVQSALGMKTCVEKVLAAKRLEENVTTLEKNVAILEMEEKTLRTKRIEAEVNLEITRRDLVKAKEDFVECDLDAELWKTMNCI</sequence>
<dbReference type="InterPro" id="IPR002083">
    <property type="entry name" value="MATH/TRAF_dom"/>
</dbReference>
<dbReference type="KEGG" id="vra:106770040"/>
<protein>
    <submittedName>
        <fullName evidence="5">MATH domain and coiled-coil domain-containing protein At3g58250-like</fullName>
    </submittedName>
</protein>
<dbReference type="Proteomes" id="UP000087766">
    <property type="component" value="Chromosome 8"/>
</dbReference>
<dbReference type="PROSITE" id="PS50144">
    <property type="entry name" value="MATH"/>
    <property type="match status" value="1"/>
</dbReference>
<dbReference type="Pfam" id="PF22486">
    <property type="entry name" value="MATH_2"/>
    <property type="match status" value="1"/>
</dbReference>
<evidence type="ECO:0000256" key="2">
    <source>
        <dbReference type="SAM" id="Coils"/>
    </source>
</evidence>
<feature type="domain" description="MATH" evidence="3">
    <location>
        <begin position="11"/>
        <end position="135"/>
    </location>
</feature>
<dbReference type="GeneID" id="106770040"/>